<feature type="region of interest" description="Disordered" evidence="10">
    <location>
        <begin position="529"/>
        <end position="573"/>
    </location>
</feature>
<dbReference type="Pfam" id="PF00403">
    <property type="entry name" value="HMA"/>
    <property type="match status" value="1"/>
</dbReference>
<dbReference type="SFLD" id="SFLDG00002">
    <property type="entry name" value="C1.7:_P-type_atpase_like"/>
    <property type="match status" value="1"/>
</dbReference>
<dbReference type="Proteomes" id="UP001597034">
    <property type="component" value="Unassembled WGS sequence"/>
</dbReference>
<dbReference type="Gene3D" id="3.40.1110.10">
    <property type="entry name" value="Calcium-transporting ATPase, cytoplasmic domain N"/>
    <property type="match status" value="1"/>
</dbReference>
<dbReference type="PROSITE" id="PS00154">
    <property type="entry name" value="ATPASE_E1_E2"/>
    <property type="match status" value="1"/>
</dbReference>
<evidence type="ECO:0000256" key="9">
    <source>
        <dbReference type="ARBA" id="ARBA00023136"/>
    </source>
</evidence>
<dbReference type="EMBL" id="JBHUDO010000001">
    <property type="protein sequence ID" value="MFD1644297.1"/>
    <property type="molecule type" value="Genomic_DNA"/>
</dbReference>
<sequence>MTGCTLCDLDLPADPVTDPDVDGEFCCRGCLAVARSLDDADLDAASPEELLDPGDDDADGEVCYLSVDGMHCATCELFLESTATDHAGVEGASASYATDTMKLVYDPGRVDAGDLPDVVSTAGYEARERGVEDDHEPDSPTATFLVGGGFFGMMTMLWYVLFIYPQHFGFAPVVEFGSFGRLYLLAQIWLFTSVVLFYSGFPLLRGAYVSLRAGQPNMDLLVSLAATSAYVYSTAVMLTGGIDVYFDVTVAIVLVVSAGNYYEDRVKRSAVSLLSDLTAASVEEARLRDGRTLPVEDVAPGSELLVRPGERVPLDGTVVEGVAAVDEALVTGESLPVTKREGDDVVGGSVVTDTPLVVAVSEDATSTLDRIVGLLWEVQSARPGVQRLADRLATVFVPTVTALALLVAAGTLVLGGTATGALLVGLTVLVVACPCALGLATPLAVAAGIQRAAESGVVVASETIFEVLPDVDVVALDKTGTLTSGEMTVTGVDADDGEHLLARAAALERYSNHPVADAVVAFAAGEGLRPAPENPATDGGGPAEATGRNREADDWDDPASSVEGRPTGVVGTVDGEETVVGNRDLFESEGLAVPERFEERADTIAGDGGVPVLVGWNGRCRGVLAVTDRPRDDWDETVTALADDGRSVVVLTGDDGAAADRFRDHPAVDEVFAGVPPDGKVATVQRLRAQGTVAMVGDGDNDAPALAAADVGVAIAGSGGLAAEAADAVVTDGRLDAVPVLFDVATATRRRVRENLTWAFGYNAVAIPLAATGLLNPLFAALAMGSSSALVVLNSARSLVPRE</sequence>
<feature type="transmembrane region" description="Helical" evidence="11">
    <location>
        <begin position="756"/>
        <end position="775"/>
    </location>
</feature>
<dbReference type="NCBIfam" id="TIGR01494">
    <property type="entry name" value="ATPase_P-type"/>
    <property type="match status" value="2"/>
</dbReference>
<reference evidence="13 14" key="1">
    <citation type="journal article" date="2019" name="Int. J. Syst. Evol. Microbiol.">
        <title>The Global Catalogue of Microorganisms (GCM) 10K type strain sequencing project: providing services to taxonomists for standard genome sequencing and annotation.</title>
        <authorList>
            <consortium name="The Broad Institute Genomics Platform"/>
            <consortium name="The Broad Institute Genome Sequencing Center for Infectious Disease"/>
            <person name="Wu L."/>
            <person name="Ma J."/>
        </authorList>
    </citation>
    <scope>NUCLEOTIDE SEQUENCE [LARGE SCALE GENOMIC DNA]</scope>
    <source>
        <strain evidence="13 14">CGMCC 1.10390</strain>
    </source>
</reference>
<dbReference type="SUPFAM" id="SSF55008">
    <property type="entry name" value="HMA, heavy metal-associated domain"/>
    <property type="match status" value="1"/>
</dbReference>
<dbReference type="InterPro" id="IPR036412">
    <property type="entry name" value="HAD-like_sf"/>
</dbReference>
<keyword evidence="3 11" id="KW-0812">Transmembrane</keyword>
<feature type="transmembrane region" description="Helical" evidence="11">
    <location>
        <begin position="244"/>
        <end position="262"/>
    </location>
</feature>
<name>A0ABD6DEC0_9EURY</name>
<evidence type="ECO:0000256" key="3">
    <source>
        <dbReference type="ARBA" id="ARBA00022692"/>
    </source>
</evidence>
<dbReference type="InterPro" id="IPR027256">
    <property type="entry name" value="P-typ_ATPase_IB"/>
</dbReference>
<keyword evidence="4" id="KW-0479">Metal-binding</keyword>
<dbReference type="InterPro" id="IPR018303">
    <property type="entry name" value="ATPase_P-typ_P_site"/>
</dbReference>
<keyword evidence="8 11" id="KW-1133">Transmembrane helix</keyword>
<feature type="transmembrane region" description="Helical" evidence="11">
    <location>
        <begin position="144"/>
        <end position="164"/>
    </location>
</feature>
<evidence type="ECO:0000313" key="14">
    <source>
        <dbReference type="Proteomes" id="UP001597034"/>
    </source>
</evidence>
<proteinExistence type="inferred from homology"/>
<dbReference type="InterPro" id="IPR001757">
    <property type="entry name" value="P_typ_ATPase"/>
</dbReference>
<dbReference type="InterPro" id="IPR036163">
    <property type="entry name" value="HMA_dom_sf"/>
</dbReference>
<dbReference type="Pfam" id="PF00702">
    <property type="entry name" value="Hydrolase"/>
    <property type="match status" value="1"/>
</dbReference>
<dbReference type="InterPro" id="IPR023214">
    <property type="entry name" value="HAD_sf"/>
</dbReference>
<gene>
    <name evidence="13" type="ORF">ACFSBL_01230</name>
</gene>
<evidence type="ECO:0000256" key="7">
    <source>
        <dbReference type="ARBA" id="ARBA00022967"/>
    </source>
</evidence>
<accession>A0ABD6DEC0</accession>
<evidence type="ECO:0000256" key="10">
    <source>
        <dbReference type="SAM" id="MobiDB-lite"/>
    </source>
</evidence>
<evidence type="ECO:0000313" key="13">
    <source>
        <dbReference type="EMBL" id="MFD1644297.1"/>
    </source>
</evidence>
<dbReference type="SFLD" id="SFLDF00027">
    <property type="entry name" value="p-type_atpase"/>
    <property type="match status" value="1"/>
</dbReference>
<feature type="transmembrane region" description="Helical" evidence="11">
    <location>
        <begin position="420"/>
        <end position="445"/>
    </location>
</feature>
<dbReference type="PRINTS" id="PR00119">
    <property type="entry name" value="CATATPASE"/>
</dbReference>
<evidence type="ECO:0000256" key="8">
    <source>
        <dbReference type="ARBA" id="ARBA00022989"/>
    </source>
</evidence>
<dbReference type="PANTHER" id="PTHR43520:SF8">
    <property type="entry name" value="P-TYPE CU(+) TRANSPORTER"/>
    <property type="match status" value="1"/>
</dbReference>
<keyword evidence="7" id="KW-1278">Translocase</keyword>
<feature type="transmembrane region" description="Helical" evidence="11">
    <location>
        <begin position="184"/>
        <end position="208"/>
    </location>
</feature>
<evidence type="ECO:0000256" key="4">
    <source>
        <dbReference type="ARBA" id="ARBA00022723"/>
    </source>
</evidence>
<evidence type="ECO:0000256" key="2">
    <source>
        <dbReference type="ARBA" id="ARBA00006024"/>
    </source>
</evidence>
<dbReference type="PANTHER" id="PTHR43520">
    <property type="entry name" value="ATP7, ISOFORM B"/>
    <property type="match status" value="1"/>
</dbReference>
<keyword evidence="14" id="KW-1185">Reference proteome</keyword>
<keyword evidence="6" id="KW-0067">ATP-binding</keyword>
<dbReference type="InterPro" id="IPR023298">
    <property type="entry name" value="ATPase_P-typ_TM_dom_sf"/>
</dbReference>
<evidence type="ECO:0000256" key="6">
    <source>
        <dbReference type="ARBA" id="ARBA00022840"/>
    </source>
</evidence>
<evidence type="ECO:0000259" key="12">
    <source>
        <dbReference type="PROSITE" id="PS50846"/>
    </source>
</evidence>
<dbReference type="InterPro" id="IPR006121">
    <property type="entry name" value="HMA_dom"/>
</dbReference>
<keyword evidence="9 11" id="KW-0472">Membrane</keyword>
<dbReference type="CDD" id="cd00371">
    <property type="entry name" value="HMA"/>
    <property type="match status" value="1"/>
</dbReference>
<dbReference type="SFLD" id="SFLDS00003">
    <property type="entry name" value="Haloacid_Dehalogenase"/>
    <property type="match status" value="1"/>
</dbReference>
<dbReference type="GO" id="GO:0005524">
    <property type="term" value="F:ATP binding"/>
    <property type="evidence" value="ECO:0007669"/>
    <property type="project" value="UniProtKB-KW"/>
</dbReference>
<feature type="transmembrane region" description="Helical" evidence="11">
    <location>
        <begin position="220"/>
        <end position="238"/>
    </location>
</feature>
<dbReference type="PROSITE" id="PS50846">
    <property type="entry name" value="HMA_2"/>
    <property type="match status" value="1"/>
</dbReference>
<dbReference type="InterPro" id="IPR023299">
    <property type="entry name" value="ATPase_P-typ_cyto_dom_N"/>
</dbReference>
<dbReference type="NCBIfam" id="TIGR01525">
    <property type="entry name" value="ATPase-IB_hvy"/>
    <property type="match status" value="1"/>
</dbReference>
<dbReference type="Pfam" id="PF00122">
    <property type="entry name" value="E1-E2_ATPase"/>
    <property type="match status" value="1"/>
</dbReference>
<organism evidence="13 14">
    <name type="scientific">Haloarchaeobius litoreus</name>
    <dbReference type="NCBI Taxonomy" id="755306"/>
    <lineage>
        <taxon>Archaea</taxon>
        <taxon>Methanobacteriati</taxon>
        <taxon>Methanobacteriota</taxon>
        <taxon>Stenosarchaea group</taxon>
        <taxon>Halobacteria</taxon>
        <taxon>Halobacteriales</taxon>
        <taxon>Halorubellaceae</taxon>
        <taxon>Haloarchaeobius</taxon>
    </lineage>
</organism>
<keyword evidence="5" id="KW-0547">Nucleotide-binding</keyword>
<evidence type="ECO:0000256" key="5">
    <source>
        <dbReference type="ARBA" id="ARBA00022741"/>
    </source>
</evidence>
<dbReference type="RefSeq" id="WP_256399572.1">
    <property type="nucleotide sequence ID" value="NZ_JANHJR010000002.1"/>
</dbReference>
<comment type="similarity">
    <text evidence="2">Belongs to the cation transport ATPase (P-type) (TC 3.A.3) family. Type IB subfamily.</text>
</comment>
<protein>
    <submittedName>
        <fullName evidence="13">Heavy metal translocating P-type ATPase</fullName>
    </submittedName>
</protein>
<feature type="transmembrane region" description="Helical" evidence="11">
    <location>
        <begin position="392"/>
        <end position="414"/>
    </location>
</feature>
<dbReference type="AlphaFoldDB" id="A0ABD6DEC0"/>
<comment type="subcellular location">
    <subcellularLocation>
        <location evidence="1">Endomembrane system</location>
        <topology evidence="1">Multi-pass membrane protein</topology>
    </subcellularLocation>
</comment>
<evidence type="ECO:0000256" key="1">
    <source>
        <dbReference type="ARBA" id="ARBA00004127"/>
    </source>
</evidence>
<evidence type="ECO:0000256" key="11">
    <source>
        <dbReference type="SAM" id="Phobius"/>
    </source>
</evidence>
<dbReference type="GO" id="GO:0012505">
    <property type="term" value="C:endomembrane system"/>
    <property type="evidence" value="ECO:0007669"/>
    <property type="project" value="UniProtKB-SubCell"/>
</dbReference>
<dbReference type="GO" id="GO:0046872">
    <property type="term" value="F:metal ion binding"/>
    <property type="evidence" value="ECO:0007669"/>
    <property type="project" value="UniProtKB-KW"/>
</dbReference>
<dbReference type="InterPro" id="IPR059000">
    <property type="entry name" value="ATPase_P-type_domA"/>
</dbReference>
<dbReference type="InterPro" id="IPR044492">
    <property type="entry name" value="P_typ_ATPase_HD_dom"/>
</dbReference>
<dbReference type="SUPFAM" id="SSF81653">
    <property type="entry name" value="Calcium ATPase, transduction domain A"/>
    <property type="match status" value="1"/>
</dbReference>
<comment type="caution">
    <text evidence="13">The sequence shown here is derived from an EMBL/GenBank/DDBJ whole genome shotgun (WGS) entry which is preliminary data.</text>
</comment>
<dbReference type="Gene3D" id="2.70.150.10">
    <property type="entry name" value="Calcium-transporting ATPase, cytoplasmic transduction domain A"/>
    <property type="match status" value="1"/>
</dbReference>
<dbReference type="SUPFAM" id="SSF56784">
    <property type="entry name" value="HAD-like"/>
    <property type="match status" value="1"/>
</dbReference>
<dbReference type="Gene3D" id="3.30.70.100">
    <property type="match status" value="1"/>
</dbReference>
<dbReference type="InterPro" id="IPR008250">
    <property type="entry name" value="ATPase_P-typ_transduc_dom_A_sf"/>
</dbReference>
<feature type="domain" description="HMA" evidence="12">
    <location>
        <begin position="61"/>
        <end position="127"/>
    </location>
</feature>
<dbReference type="Gene3D" id="3.40.50.1000">
    <property type="entry name" value="HAD superfamily/HAD-like"/>
    <property type="match status" value="1"/>
</dbReference>
<dbReference type="SUPFAM" id="SSF81665">
    <property type="entry name" value="Calcium ATPase, transmembrane domain M"/>
    <property type="match status" value="1"/>
</dbReference>